<evidence type="ECO:0000256" key="3">
    <source>
        <dbReference type="ARBA" id="ARBA00013109"/>
    </source>
</evidence>
<reference evidence="11 12" key="1">
    <citation type="submission" date="2017-02" db="EMBL/GenBank/DDBJ databases">
        <title>Genomic diversity within the haloalkaliphilic genus Thioalkalivibrio.</title>
        <authorList>
            <person name="Ahn A.-C."/>
            <person name="Meier-Kolthoff J."/>
            <person name="Overmars L."/>
            <person name="Richter M."/>
            <person name="Woyke T."/>
            <person name="Sorokin D.Y."/>
            <person name="Muyzer G."/>
        </authorList>
    </citation>
    <scope>NUCLEOTIDE SEQUENCE [LARGE SCALE GENOMIC DNA]</scope>
    <source>
        <strain evidence="11 12">ALJD</strain>
    </source>
</reference>
<evidence type="ECO:0000256" key="9">
    <source>
        <dbReference type="RuleBase" id="RU366031"/>
    </source>
</evidence>
<gene>
    <name evidence="11" type="ORF">B1C78_07445</name>
</gene>
<dbReference type="InterPro" id="IPR039793">
    <property type="entry name" value="UROS/Hem4"/>
</dbReference>
<proteinExistence type="inferred from homology"/>
<dbReference type="InterPro" id="IPR003754">
    <property type="entry name" value="4pyrrol_synth_uPrphyn_synth"/>
</dbReference>
<comment type="catalytic activity">
    <reaction evidence="8 9">
        <text>hydroxymethylbilane = uroporphyrinogen III + H2O</text>
        <dbReference type="Rhea" id="RHEA:18965"/>
        <dbReference type="ChEBI" id="CHEBI:15377"/>
        <dbReference type="ChEBI" id="CHEBI:57308"/>
        <dbReference type="ChEBI" id="CHEBI:57845"/>
        <dbReference type="EC" id="4.2.1.75"/>
    </reaction>
</comment>
<dbReference type="STRING" id="108003.B1C78_07445"/>
<accession>A0A1V3NJ16</accession>
<evidence type="ECO:0000256" key="5">
    <source>
        <dbReference type="ARBA" id="ARBA00023244"/>
    </source>
</evidence>
<evidence type="ECO:0000256" key="7">
    <source>
        <dbReference type="ARBA" id="ARBA00040167"/>
    </source>
</evidence>
<keyword evidence="4 9" id="KW-0456">Lyase</keyword>
<comment type="similarity">
    <text evidence="2 9">Belongs to the uroporphyrinogen-III synthase family.</text>
</comment>
<keyword evidence="12" id="KW-1185">Reference proteome</keyword>
<evidence type="ECO:0000256" key="1">
    <source>
        <dbReference type="ARBA" id="ARBA00004772"/>
    </source>
</evidence>
<evidence type="ECO:0000256" key="4">
    <source>
        <dbReference type="ARBA" id="ARBA00023239"/>
    </source>
</evidence>
<sequence>MSAGHARAAQGPLKGAGVLVTRPAHQADAFCRMVEAAGGVALRFPVMEIRAPRDSERLDAVIDALDDFDIAIFISPNAVSMALNRIHARRHWPDHLRIGAVGRKSAQELARAGHAAHICPPRRFDSEALLAEAELQDVAGKRIVIFRGDGGRELLGDTLKERGAQVEYAEAYRRARPDADTGQLLHHWSRGELHLATSTSSEGLRNLFDMVGKLGRMWLRKTPLVVGSTRMVDTARELGFQGDPWVAEDPSDESMMDTVLQWAKAREQQHEQ</sequence>
<comment type="caution">
    <text evidence="11">The sequence shown here is derived from an EMBL/GenBank/DDBJ whole genome shotgun (WGS) entry which is preliminary data.</text>
</comment>
<dbReference type="AlphaFoldDB" id="A0A1V3NJ16"/>
<dbReference type="Proteomes" id="UP000189462">
    <property type="component" value="Unassembled WGS sequence"/>
</dbReference>
<comment type="pathway">
    <text evidence="1 9">Porphyrin-containing compound metabolism; protoporphyrin-IX biosynthesis; coproporphyrinogen-III from 5-aminolevulinate: step 3/4.</text>
</comment>
<dbReference type="EC" id="4.2.1.75" evidence="3 9"/>
<dbReference type="InterPro" id="IPR036108">
    <property type="entry name" value="4pyrrol_syn_uPrphyn_synt_sf"/>
</dbReference>
<dbReference type="Gene3D" id="3.40.50.10090">
    <property type="match status" value="2"/>
</dbReference>
<organism evidence="11 12">
    <name type="scientific">Thioalkalivibrio denitrificans</name>
    <dbReference type="NCBI Taxonomy" id="108003"/>
    <lineage>
        <taxon>Bacteria</taxon>
        <taxon>Pseudomonadati</taxon>
        <taxon>Pseudomonadota</taxon>
        <taxon>Gammaproteobacteria</taxon>
        <taxon>Chromatiales</taxon>
        <taxon>Ectothiorhodospiraceae</taxon>
        <taxon>Thioalkalivibrio</taxon>
    </lineage>
</organism>
<name>A0A1V3NJ16_9GAMM</name>
<dbReference type="CDD" id="cd06578">
    <property type="entry name" value="HemD"/>
    <property type="match status" value="1"/>
</dbReference>
<dbReference type="UniPathway" id="UPA00251">
    <property type="reaction ID" value="UER00320"/>
</dbReference>
<evidence type="ECO:0000259" key="10">
    <source>
        <dbReference type="Pfam" id="PF02602"/>
    </source>
</evidence>
<dbReference type="PANTHER" id="PTHR38042">
    <property type="entry name" value="UROPORPHYRINOGEN-III SYNTHASE, CHLOROPLASTIC"/>
    <property type="match status" value="1"/>
</dbReference>
<keyword evidence="5 9" id="KW-0627">Porphyrin biosynthesis</keyword>
<evidence type="ECO:0000256" key="2">
    <source>
        <dbReference type="ARBA" id="ARBA00008133"/>
    </source>
</evidence>
<dbReference type="SUPFAM" id="SSF69618">
    <property type="entry name" value="HemD-like"/>
    <property type="match status" value="1"/>
</dbReference>
<dbReference type="EMBL" id="MVBK01000041">
    <property type="protein sequence ID" value="OOG25050.1"/>
    <property type="molecule type" value="Genomic_DNA"/>
</dbReference>
<dbReference type="GO" id="GO:0006780">
    <property type="term" value="P:uroporphyrinogen III biosynthetic process"/>
    <property type="evidence" value="ECO:0007669"/>
    <property type="project" value="UniProtKB-UniRule"/>
</dbReference>
<dbReference type="RefSeq" id="WP_077278522.1">
    <property type="nucleotide sequence ID" value="NZ_MVBK01000041.1"/>
</dbReference>
<feature type="domain" description="Tetrapyrrole biosynthesis uroporphyrinogen III synthase" evidence="10">
    <location>
        <begin position="33"/>
        <end position="256"/>
    </location>
</feature>
<comment type="function">
    <text evidence="6 9">Catalyzes cyclization of the linear tetrapyrrole, hydroxymethylbilane, to the macrocyclic uroporphyrinogen III.</text>
</comment>
<evidence type="ECO:0000256" key="8">
    <source>
        <dbReference type="ARBA" id="ARBA00048617"/>
    </source>
</evidence>
<evidence type="ECO:0000313" key="11">
    <source>
        <dbReference type="EMBL" id="OOG25050.1"/>
    </source>
</evidence>
<dbReference type="OrthoDB" id="9787650at2"/>
<dbReference type="Pfam" id="PF02602">
    <property type="entry name" value="HEM4"/>
    <property type="match status" value="1"/>
</dbReference>
<protein>
    <recommendedName>
        <fullName evidence="7 9">Uroporphyrinogen-III synthase</fullName>
        <ecNumber evidence="3 9">4.2.1.75</ecNumber>
    </recommendedName>
</protein>
<dbReference type="PANTHER" id="PTHR38042:SF1">
    <property type="entry name" value="UROPORPHYRINOGEN-III SYNTHASE, CHLOROPLASTIC"/>
    <property type="match status" value="1"/>
</dbReference>
<evidence type="ECO:0000313" key="12">
    <source>
        <dbReference type="Proteomes" id="UP000189462"/>
    </source>
</evidence>
<evidence type="ECO:0000256" key="6">
    <source>
        <dbReference type="ARBA" id="ARBA00037589"/>
    </source>
</evidence>
<dbReference type="GO" id="GO:0004852">
    <property type="term" value="F:uroporphyrinogen-III synthase activity"/>
    <property type="evidence" value="ECO:0007669"/>
    <property type="project" value="UniProtKB-UniRule"/>
</dbReference>
<dbReference type="GO" id="GO:0006782">
    <property type="term" value="P:protoporphyrinogen IX biosynthetic process"/>
    <property type="evidence" value="ECO:0007669"/>
    <property type="project" value="UniProtKB-UniRule"/>
</dbReference>